<reference evidence="2" key="1">
    <citation type="journal article" date="2008" name="Nat. Genet.">
        <title>The Pristionchus pacificus genome provides a unique perspective on nematode lifestyle and parasitism.</title>
        <authorList>
            <person name="Dieterich C."/>
            <person name="Clifton S.W."/>
            <person name="Schuster L.N."/>
            <person name="Chinwalla A."/>
            <person name="Delehaunty K."/>
            <person name="Dinkelacker I."/>
            <person name="Fulton L."/>
            <person name="Fulton R."/>
            <person name="Godfrey J."/>
            <person name="Minx P."/>
            <person name="Mitreva M."/>
            <person name="Roeseler W."/>
            <person name="Tian H."/>
            <person name="Witte H."/>
            <person name="Yang S.P."/>
            <person name="Wilson R.K."/>
            <person name="Sommer R.J."/>
        </authorList>
    </citation>
    <scope>NUCLEOTIDE SEQUENCE [LARGE SCALE GENOMIC DNA]</scope>
    <source>
        <strain evidence="2">PS312</strain>
    </source>
</reference>
<dbReference type="AlphaFoldDB" id="A0A2A6BF33"/>
<accession>A0A2A6BF33</accession>
<dbReference type="EnsemblMetazoa" id="PPA36949.1">
    <property type="protein sequence ID" value="PPA36949.1"/>
    <property type="gene ID" value="WBGene00275318"/>
</dbReference>
<evidence type="ECO:0000313" key="2">
    <source>
        <dbReference type="Proteomes" id="UP000005239"/>
    </source>
</evidence>
<reference evidence="1" key="2">
    <citation type="submission" date="2022-06" db="UniProtKB">
        <authorList>
            <consortium name="EnsemblMetazoa"/>
        </authorList>
    </citation>
    <scope>IDENTIFICATION</scope>
    <source>
        <strain evidence="1">PS312</strain>
    </source>
</reference>
<name>A0A2A6BF33_PRIPA</name>
<organism evidence="1 2">
    <name type="scientific">Pristionchus pacificus</name>
    <name type="common">Parasitic nematode worm</name>
    <dbReference type="NCBI Taxonomy" id="54126"/>
    <lineage>
        <taxon>Eukaryota</taxon>
        <taxon>Metazoa</taxon>
        <taxon>Ecdysozoa</taxon>
        <taxon>Nematoda</taxon>
        <taxon>Chromadorea</taxon>
        <taxon>Rhabditida</taxon>
        <taxon>Rhabditina</taxon>
        <taxon>Diplogasteromorpha</taxon>
        <taxon>Diplogasteroidea</taxon>
        <taxon>Neodiplogasteridae</taxon>
        <taxon>Pristionchus</taxon>
    </lineage>
</organism>
<dbReference type="Proteomes" id="UP000005239">
    <property type="component" value="Unassembled WGS sequence"/>
</dbReference>
<protein>
    <submittedName>
        <fullName evidence="1">Uncharacterized protein</fullName>
    </submittedName>
</protein>
<evidence type="ECO:0000313" key="1">
    <source>
        <dbReference type="EnsemblMetazoa" id="PPA36949.1"/>
    </source>
</evidence>
<proteinExistence type="predicted"/>
<sequence>MRLTLPFLLIVPFVISNEDTDKPAYLAFKLVNAKLNRRVEALQEAAWSHHIGDPRSLEFSRMLLLHSVNSSLNHTEFSSSTTTLDRYGNQMRTAPRPMASALVKQPLRASAFVDSQSHSCIILGNENMLRK</sequence>
<keyword evidence="2" id="KW-1185">Reference proteome</keyword>
<accession>A0A8R1UTW9</accession>
<gene>
    <name evidence="1" type="primary">WBGene00275318</name>
</gene>